<evidence type="ECO:0000256" key="4">
    <source>
        <dbReference type="ARBA" id="ARBA00023136"/>
    </source>
</evidence>
<dbReference type="InterPro" id="IPR044878">
    <property type="entry name" value="UbiA_sf"/>
</dbReference>
<evidence type="ECO:0000256" key="1">
    <source>
        <dbReference type="ARBA" id="ARBA00004651"/>
    </source>
</evidence>
<comment type="subcellular location">
    <subcellularLocation>
        <location evidence="1">Cell membrane</location>
        <topology evidence="1">Multi-pass membrane protein</topology>
    </subcellularLocation>
</comment>
<protein>
    <submittedName>
        <fullName evidence="6">UbiA prenyltransferase</fullName>
    </submittedName>
</protein>
<dbReference type="HOGENOM" id="CLU_077871_0_0_2"/>
<evidence type="ECO:0000256" key="3">
    <source>
        <dbReference type="ARBA" id="ARBA00022989"/>
    </source>
</evidence>
<feature type="transmembrane region" description="Helical" evidence="5">
    <location>
        <begin position="89"/>
        <end position="110"/>
    </location>
</feature>
<evidence type="ECO:0000256" key="2">
    <source>
        <dbReference type="ARBA" id="ARBA00022692"/>
    </source>
</evidence>
<feature type="transmembrane region" description="Helical" evidence="5">
    <location>
        <begin position="245"/>
        <end position="266"/>
    </location>
</feature>
<reference evidence="6 7" key="1">
    <citation type="submission" date="2011-08" db="EMBL/GenBank/DDBJ databases">
        <title>The complete genome of Methanofollis liminatans DSM 4140.</title>
        <authorList>
            <consortium name="US DOE Joint Genome Institute (JGI-PGF)"/>
            <person name="Lucas S."/>
            <person name="Han J."/>
            <person name="Lapidus A."/>
            <person name="Bruce D."/>
            <person name="Goodwin L."/>
            <person name="Pitluck S."/>
            <person name="Peters L."/>
            <person name="Kyrpides N."/>
            <person name="Mavromatis K."/>
            <person name="Ivanova N."/>
            <person name="Mikhailova N."/>
            <person name="Lu M."/>
            <person name="Detter J.C."/>
            <person name="Tapia R."/>
            <person name="Han C."/>
            <person name="Land M."/>
            <person name="Hauser L."/>
            <person name="Markowitz V."/>
            <person name="Cheng J.-F."/>
            <person name="Hugenholtz P."/>
            <person name="Woyke T."/>
            <person name="Wu D."/>
            <person name="Spring S."/>
            <person name="Schuler E."/>
            <person name="Brambilla E."/>
            <person name="Klenk H.-P."/>
            <person name="Eisen J.A."/>
        </authorList>
    </citation>
    <scope>NUCLEOTIDE SEQUENCE [LARGE SCALE GENOMIC DNA]</scope>
    <source>
        <strain evidence="6 7">DSM 4140</strain>
    </source>
</reference>
<keyword evidence="4 5" id="KW-0472">Membrane</keyword>
<dbReference type="RefSeq" id="WP_004038012.1">
    <property type="nucleotide sequence ID" value="NZ_CM001555.1"/>
</dbReference>
<evidence type="ECO:0000313" key="6">
    <source>
        <dbReference type="EMBL" id="EJG06642.1"/>
    </source>
</evidence>
<dbReference type="GO" id="GO:0005886">
    <property type="term" value="C:plasma membrane"/>
    <property type="evidence" value="ECO:0007669"/>
    <property type="project" value="UniProtKB-SubCell"/>
</dbReference>
<feature type="transmembrane region" description="Helical" evidence="5">
    <location>
        <begin position="116"/>
        <end position="140"/>
    </location>
</feature>
<proteinExistence type="predicted"/>
<dbReference type="Proteomes" id="UP000005095">
    <property type="component" value="Chromosome"/>
</dbReference>
<dbReference type="CDD" id="cd13967">
    <property type="entry name" value="PT_UbiA_5"/>
    <property type="match status" value="1"/>
</dbReference>
<feature type="transmembrane region" description="Helical" evidence="5">
    <location>
        <begin position="21"/>
        <end position="40"/>
    </location>
</feature>
<feature type="transmembrane region" description="Helical" evidence="5">
    <location>
        <begin position="46"/>
        <end position="64"/>
    </location>
</feature>
<evidence type="ECO:0000256" key="5">
    <source>
        <dbReference type="SAM" id="Phobius"/>
    </source>
</evidence>
<feature type="transmembrane region" description="Helical" evidence="5">
    <location>
        <begin position="219"/>
        <end position="239"/>
    </location>
</feature>
<keyword evidence="7" id="KW-1185">Reference proteome</keyword>
<organism evidence="6 7">
    <name type="scientific">Methanofollis liminatans DSM 4140</name>
    <dbReference type="NCBI Taxonomy" id="28892"/>
    <lineage>
        <taxon>Archaea</taxon>
        <taxon>Methanobacteriati</taxon>
        <taxon>Methanobacteriota</taxon>
        <taxon>Stenosarchaea group</taxon>
        <taxon>Methanomicrobia</taxon>
        <taxon>Methanomicrobiales</taxon>
        <taxon>Methanomicrobiaceae</taxon>
        <taxon>Methanofollis</taxon>
    </lineage>
</organism>
<accession>J1L0W0</accession>
<dbReference type="GO" id="GO:0016765">
    <property type="term" value="F:transferase activity, transferring alkyl or aryl (other than methyl) groups"/>
    <property type="evidence" value="ECO:0007669"/>
    <property type="project" value="InterPro"/>
</dbReference>
<dbReference type="InterPro" id="IPR000537">
    <property type="entry name" value="UbiA_prenyltransferase"/>
</dbReference>
<feature type="transmembrane region" description="Helical" evidence="5">
    <location>
        <begin position="180"/>
        <end position="198"/>
    </location>
</feature>
<dbReference type="STRING" id="28892.Metli_0676"/>
<dbReference type="AlphaFoldDB" id="J1L0W0"/>
<keyword evidence="6" id="KW-0808">Transferase</keyword>
<dbReference type="EMBL" id="CM001555">
    <property type="protein sequence ID" value="EJG06642.1"/>
    <property type="molecule type" value="Genomic_DNA"/>
</dbReference>
<sequence length="299" mass="31851">MFVCEHTPGNTGLNGRAVLNVVMYSSLYLSFAAVFMAYVSSAMQDLPVSAAACLIMFLTTFSVYNMNRKTDESEDAINHAERFAFTQKYANHLMAAAVVAYLFSFVIAGFSGLSTVAVASIPLVSGIFYSVAVLPPGFGYRRLKDIPCVKNLLVGVAWATPIALLSPLCIGAPIGMMTAVVWFFFFLLTVINTIVCDMRDVDGDIASGVKTLPAILGVGRTRLFLSVANLGGGGAVLLICAGHLPLAAVAAIACIIAYVQGYILLFDRSDREKVVYDLVADGQYFLLGGLIVLSTVLPA</sequence>
<feature type="transmembrane region" description="Helical" evidence="5">
    <location>
        <begin position="152"/>
        <end position="174"/>
    </location>
</feature>
<dbReference type="OrthoDB" id="293340at2157"/>
<dbReference type="Gene3D" id="1.10.357.140">
    <property type="entry name" value="UbiA prenyltransferase"/>
    <property type="match status" value="1"/>
</dbReference>
<name>J1L0W0_9EURY</name>
<keyword evidence="3 5" id="KW-1133">Transmembrane helix</keyword>
<gene>
    <name evidence="6" type="ORF">Metli_0676</name>
</gene>
<evidence type="ECO:0000313" key="7">
    <source>
        <dbReference type="Proteomes" id="UP000005095"/>
    </source>
</evidence>
<dbReference type="Pfam" id="PF01040">
    <property type="entry name" value="UbiA"/>
    <property type="match status" value="1"/>
</dbReference>
<keyword evidence="2 5" id="KW-0812">Transmembrane</keyword>